<dbReference type="GO" id="GO:0005886">
    <property type="term" value="C:plasma membrane"/>
    <property type="evidence" value="ECO:0007669"/>
    <property type="project" value="UniProtKB-SubCell"/>
</dbReference>
<evidence type="ECO:0000256" key="4">
    <source>
        <dbReference type="ARBA" id="ARBA00022737"/>
    </source>
</evidence>
<feature type="domain" description="FtsK" evidence="11">
    <location>
        <begin position="1119"/>
        <end position="1297"/>
    </location>
</feature>
<feature type="domain" description="FtsK" evidence="11">
    <location>
        <begin position="833"/>
        <end position="1024"/>
    </location>
</feature>
<protein>
    <submittedName>
        <fullName evidence="12">DNA segregation ATPase FtsK/SpoIIIE, S-DNA-T family</fullName>
    </submittedName>
</protein>
<sequence length="1333" mass="141898">MIRTVHRPGRLHRPLELPEPAVVPAPPQLADTGAGQGLPFQMLLPLAGAGSSMLMMTLLRSNLIFAMLGAVVMLVTVIGMLAATVSRRNGQARQRRERRERYLDSLADAAAALEATAGQLRQRAYRAHPAPQALAAWAISPERRWERRRTDGDFLRLRLGTADLPHPLAAMPRTEAVAQADPLLVQEARALVDNYAVQYAMPAAIDLDAAGEVSLIGPREATRALARTLLVQAAVHHAPEDLHIALAYDQSVAEAWEGVARLPHLRVHGAFDGPVAMRRVGADQQDLERVLRPEIAAAAKAAAQVARMGTGGVQRRRTRLLAVVDAEGPARSLTIPDASLRAQDVGATVVHLVTDRLDEPSDPSLRLTVREDGTVLVEDLRPARDASGRIDHAAAPIPPTVVTPDELGPAAAEGVCRALAPLSLGAAAEREEEDSSATPLGDLLGVNDPRRIDVPAAWRPRSARDFLRVPLGTDDNHELVLLDLKESAQLGVGPHGLCVGATGSGKSELLRTLVTALAVGHGPEDLSMILVDYKGGAAFAPFASLPHVVGLMDNLADDAGLIERARASIAGEVVRRQKQLRDAGSSPDIAHYRRLREEHPEMAPMPHLFVIIDEFGELLTANPDFVDLLLTIGRIGRSIGVHLLLSSQRIEGGKLRGLDTYLSYRICLRTFTEGESSTVIGVPDAFHLPASPGYGYLKVDTSVFTRFRAGYVSGPVEEVEAEPAPAEREEQVPLLLPVHNGLEAEEPTAAQAVVPEGHTTRRTVVDAVVAQLSRAAEPMPPVWLRPLPARLPLTDVLGGSLRRDAVGLRAPAPPGPGPRVPVGLVDDPAHQRQQPWLADLTVGGGHVAVVGAPQSGRTTFLWTLATAAALTSGPDRLAFYGVDATGGGLSRLAALPNVGGVATRGDRERMRRVLEEVVAMLDQRERVLAARRIDSLEVLRARHAAGKLPELASADVVLLVDGLGLLRSDFPELEDPLDEVLRRGGGLGVHAVMTLSRGNDLRMSQQSLVGTRLELRLNDPADSLVARKLSATLRADTPGRVLRTDKLFAQVALPVVEGADLSEGVGAALQALAEEVGAAWSGPLPAPVRLLPESIDPADLPDGEQEPELLPLGLFQDTMTPINLDLTGRDPHLLVLGDPGCGKSTVLRGVIESLVERYTPDELVVAVYDVRRTTAGACPEAFLGGHATSTALAGGLSASIAQELQRRSDALAAGEAADGPRIVLVVDDYDILSSGGNGPLGPVIPFLSSARDLRLNVVLARPVAGASRALYDQLLQALRDTGATGLIMDGDRGEGALIGGVRAEHLRPGRGWWVRRGRKPRLVQVGDFTPTGE</sequence>
<feature type="domain" description="FtsK" evidence="11">
    <location>
        <begin position="477"/>
        <end position="677"/>
    </location>
</feature>
<dbReference type="PANTHER" id="PTHR22683:SF1">
    <property type="entry name" value="TYPE VII SECRETION SYSTEM PROTEIN ESSC"/>
    <property type="match status" value="1"/>
</dbReference>
<dbReference type="InterPro" id="IPR027417">
    <property type="entry name" value="P-loop_NTPase"/>
</dbReference>
<feature type="binding site" evidence="9">
    <location>
        <begin position="1137"/>
        <end position="1144"/>
    </location>
    <ligand>
        <name>ATP</name>
        <dbReference type="ChEBI" id="CHEBI:30616"/>
    </ligand>
</feature>
<feature type="binding site" evidence="9">
    <location>
        <begin position="500"/>
        <end position="507"/>
    </location>
    <ligand>
        <name>ATP</name>
        <dbReference type="ChEBI" id="CHEBI:30616"/>
    </ligand>
</feature>
<dbReference type="EMBL" id="FNHU01000016">
    <property type="protein sequence ID" value="SDN17464.1"/>
    <property type="molecule type" value="Genomic_DNA"/>
</dbReference>
<dbReference type="SMART" id="SM00382">
    <property type="entry name" value="AAA"/>
    <property type="match status" value="3"/>
</dbReference>
<dbReference type="InterPro" id="IPR023837">
    <property type="entry name" value="EccCb-like_Actinobacteria"/>
</dbReference>
<evidence type="ECO:0000256" key="10">
    <source>
        <dbReference type="SAM" id="Phobius"/>
    </source>
</evidence>
<dbReference type="OrthoDB" id="9807790at2"/>
<evidence type="ECO:0000256" key="5">
    <source>
        <dbReference type="ARBA" id="ARBA00022741"/>
    </source>
</evidence>
<evidence type="ECO:0000256" key="2">
    <source>
        <dbReference type="ARBA" id="ARBA00022475"/>
    </source>
</evidence>
<keyword evidence="6 9" id="KW-0067">ATP-binding</keyword>
<keyword evidence="4" id="KW-0677">Repeat</keyword>
<dbReference type="InterPro" id="IPR002543">
    <property type="entry name" value="FtsK_dom"/>
</dbReference>
<evidence type="ECO:0000256" key="6">
    <source>
        <dbReference type="ARBA" id="ARBA00022840"/>
    </source>
</evidence>
<comment type="subcellular location">
    <subcellularLocation>
        <location evidence="1">Cell membrane</location>
        <topology evidence="1">Multi-pass membrane protein</topology>
    </subcellularLocation>
</comment>
<keyword evidence="3 10" id="KW-0812">Transmembrane</keyword>
<dbReference type="GO" id="GO:0005524">
    <property type="term" value="F:ATP binding"/>
    <property type="evidence" value="ECO:0007669"/>
    <property type="project" value="UniProtKB-UniRule"/>
</dbReference>
<keyword evidence="8 10" id="KW-0472">Membrane</keyword>
<keyword evidence="2" id="KW-1003">Cell membrane</keyword>
<evidence type="ECO:0000256" key="8">
    <source>
        <dbReference type="ARBA" id="ARBA00023136"/>
    </source>
</evidence>
<dbReference type="SUPFAM" id="SSF52540">
    <property type="entry name" value="P-loop containing nucleoside triphosphate hydrolases"/>
    <property type="match status" value="3"/>
</dbReference>
<organism evidence="12 13">
    <name type="scientific">Actinomyces ruminicola</name>
    <dbReference type="NCBI Taxonomy" id="332524"/>
    <lineage>
        <taxon>Bacteria</taxon>
        <taxon>Bacillati</taxon>
        <taxon>Actinomycetota</taxon>
        <taxon>Actinomycetes</taxon>
        <taxon>Actinomycetales</taxon>
        <taxon>Actinomycetaceae</taxon>
        <taxon>Actinomyces</taxon>
    </lineage>
</organism>
<keyword evidence="7 10" id="KW-1133">Transmembrane helix</keyword>
<evidence type="ECO:0000256" key="7">
    <source>
        <dbReference type="ARBA" id="ARBA00022989"/>
    </source>
</evidence>
<dbReference type="PROSITE" id="PS50901">
    <property type="entry name" value="FTSK"/>
    <property type="match status" value="3"/>
</dbReference>
<accession>A0A1G9Z7Y3</accession>
<reference evidence="12 13" key="1">
    <citation type="submission" date="2016-10" db="EMBL/GenBank/DDBJ databases">
        <authorList>
            <person name="de Groot N.N."/>
        </authorList>
    </citation>
    <scope>NUCLEOTIDE SEQUENCE [LARGE SCALE GENOMIC DNA]</scope>
    <source>
        <strain evidence="12 13">KPR-7B</strain>
    </source>
</reference>
<dbReference type="Pfam" id="PF01580">
    <property type="entry name" value="FtsK_SpoIIIE"/>
    <property type="match status" value="3"/>
</dbReference>
<feature type="binding site" evidence="9">
    <location>
        <begin position="851"/>
        <end position="858"/>
    </location>
    <ligand>
        <name>ATP</name>
        <dbReference type="ChEBI" id="CHEBI:30616"/>
    </ligand>
</feature>
<name>A0A1G9Z7Y3_9ACTO</name>
<dbReference type="Proteomes" id="UP000199671">
    <property type="component" value="Unassembled WGS sequence"/>
</dbReference>
<evidence type="ECO:0000256" key="9">
    <source>
        <dbReference type="PROSITE-ProRule" id="PRU00289"/>
    </source>
</evidence>
<dbReference type="PANTHER" id="PTHR22683">
    <property type="entry name" value="SPORULATION PROTEIN RELATED"/>
    <property type="match status" value="1"/>
</dbReference>
<dbReference type="InterPro" id="IPR023836">
    <property type="entry name" value="EccCa-like_Actinobacteria"/>
</dbReference>
<dbReference type="GO" id="GO:0003677">
    <property type="term" value="F:DNA binding"/>
    <property type="evidence" value="ECO:0007669"/>
    <property type="project" value="InterPro"/>
</dbReference>
<evidence type="ECO:0000313" key="12">
    <source>
        <dbReference type="EMBL" id="SDN17464.1"/>
    </source>
</evidence>
<gene>
    <name evidence="12" type="ORF">SAMN04487766_11642</name>
</gene>
<dbReference type="InterPro" id="IPR003593">
    <property type="entry name" value="AAA+_ATPase"/>
</dbReference>
<evidence type="ECO:0000313" key="13">
    <source>
        <dbReference type="Proteomes" id="UP000199671"/>
    </source>
</evidence>
<feature type="transmembrane region" description="Helical" evidence="10">
    <location>
        <begin position="63"/>
        <end position="85"/>
    </location>
</feature>
<evidence type="ECO:0000256" key="3">
    <source>
        <dbReference type="ARBA" id="ARBA00022692"/>
    </source>
</evidence>
<dbReference type="Gene3D" id="3.40.50.300">
    <property type="entry name" value="P-loop containing nucleotide triphosphate hydrolases"/>
    <property type="match status" value="3"/>
</dbReference>
<evidence type="ECO:0000259" key="11">
    <source>
        <dbReference type="PROSITE" id="PS50901"/>
    </source>
</evidence>
<dbReference type="InterPro" id="IPR050206">
    <property type="entry name" value="FtsK/SpoIIIE/SftA"/>
</dbReference>
<dbReference type="NCBIfam" id="TIGR03925">
    <property type="entry name" value="T7SS_EccC_b"/>
    <property type="match status" value="1"/>
</dbReference>
<dbReference type="NCBIfam" id="TIGR03924">
    <property type="entry name" value="T7SS_EccC_a"/>
    <property type="match status" value="1"/>
</dbReference>
<proteinExistence type="predicted"/>
<evidence type="ECO:0000256" key="1">
    <source>
        <dbReference type="ARBA" id="ARBA00004651"/>
    </source>
</evidence>
<keyword evidence="5 9" id="KW-0547">Nucleotide-binding</keyword>
<dbReference type="RefSeq" id="WP_092612401.1">
    <property type="nucleotide sequence ID" value="NZ_FNHU01000016.1"/>
</dbReference>